<evidence type="ECO:0000313" key="7">
    <source>
        <dbReference type="Proteomes" id="UP000271162"/>
    </source>
</evidence>
<gene>
    <name evidence="6" type="ORF">NBR_LOCUS1803</name>
</gene>
<dbReference type="SUPFAM" id="SSF57362">
    <property type="entry name" value="BPTI-like"/>
    <property type="match status" value="1"/>
</dbReference>
<dbReference type="Gene3D" id="4.10.410.10">
    <property type="entry name" value="Pancreatic trypsin inhibitor Kunitz domain"/>
    <property type="match status" value="1"/>
</dbReference>
<evidence type="ECO:0000256" key="4">
    <source>
        <dbReference type="SAM" id="SignalP"/>
    </source>
</evidence>
<evidence type="ECO:0000313" key="8">
    <source>
        <dbReference type="WBParaSite" id="NBR_0000180201-mRNA-1"/>
    </source>
</evidence>
<dbReference type="OMA" id="VCAFPME"/>
<dbReference type="Pfam" id="PF00014">
    <property type="entry name" value="Kunitz_BPTI"/>
    <property type="match status" value="1"/>
</dbReference>
<sequence length="88" mass="9811">MKHLWLLVVLVAVAFAAEDEKADKAKETKENKEANVCELELETGPCRAAFRKYGYSKEKKSCVEFIYGGCSGNGNNFETLEECKKACP</sequence>
<evidence type="ECO:0000259" key="5">
    <source>
        <dbReference type="PROSITE" id="PS50279"/>
    </source>
</evidence>
<keyword evidence="1" id="KW-0646">Protease inhibitor</keyword>
<keyword evidence="2" id="KW-0722">Serine protease inhibitor</keyword>
<dbReference type="PANTHER" id="PTHR10083:SF374">
    <property type="entry name" value="BPTI_KUNITZ INHIBITOR DOMAIN-CONTAINING PROTEIN"/>
    <property type="match status" value="1"/>
</dbReference>
<dbReference type="Proteomes" id="UP000271162">
    <property type="component" value="Unassembled WGS sequence"/>
</dbReference>
<keyword evidence="7" id="KW-1185">Reference proteome</keyword>
<dbReference type="PROSITE" id="PS00280">
    <property type="entry name" value="BPTI_KUNITZ_1"/>
    <property type="match status" value="1"/>
</dbReference>
<dbReference type="PROSITE" id="PS50279">
    <property type="entry name" value="BPTI_KUNITZ_2"/>
    <property type="match status" value="1"/>
</dbReference>
<dbReference type="WBParaSite" id="NBR_0000180201-mRNA-1">
    <property type="protein sequence ID" value="NBR_0000180201-mRNA-1"/>
    <property type="gene ID" value="NBR_0000180201"/>
</dbReference>
<feature type="chain" id="PRO_5043124669" evidence="4">
    <location>
        <begin position="17"/>
        <end position="88"/>
    </location>
</feature>
<dbReference type="AlphaFoldDB" id="A0A0N4XH00"/>
<dbReference type="PANTHER" id="PTHR10083">
    <property type="entry name" value="KUNITZ-TYPE PROTEASE INHIBITOR-RELATED"/>
    <property type="match status" value="1"/>
</dbReference>
<evidence type="ECO:0000256" key="2">
    <source>
        <dbReference type="ARBA" id="ARBA00022900"/>
    </source>
</evidence>
<keyword evidence="3" id="KW-1015">Disulfide bond</keyword>
<evidence type="ECO:0000313" key="6">
    <source>
        <dbReference type="EMBL" id="VDL65392.1"/>
    </source>
</evidence>
<evidence type="ECO:0000256" key="1">
    <source>
        <dbReference type="ARBA" id="ARBA00022690"/>
    </source>
</evidence>
<name>A0A0N4XH00_NIPBR</name>
<dbReference type="GO" id="GO:0004867">
    <property type="term" value="F:serine-type endopeptidase inhibitor activity"/>
    <property type="evidence" value="ECO:0007669"/>
    <property type="project" value="UniProtKB-KW"/>
</dbReference>
<dbReference type="InterPro" id="IPR050098">
    <property type="entry name" value="TFPI/VKTCI-like"/>
</dbReference>
<dbReference type="SMART" id="SM00131">
    <property type="entry name" value="KU"/>
    <property type="match status" value="1"/>
</dbReference>
<feature type="domain" description="BPTI/Kunitz inhibitor" evidence="5">
    <location>
        <begin position="37"/>
        <end position="87"/>
    </location>
</feature>
<dbReference type="STRING" id="27835.A0A0N4XH00"/>
<dbReference type="InterPro" id="IPR036880">
    <property type="entry name" value="Kunitz_BPTI_sf"/>
</dbReference>
<feature type="signal peptide" evidence="4">
    <location>
        <begin position="1"/>
        <end position="16"/>
    </location>
</feature>
<evidence type="ECO:0000256" key="3">
    <source>
        <dbReference type="ARBA" id="ARBA00023157"/>
    </source>
</evidence>
<organism evidence="8">
    <name type="scientific">Nippostrongylus brasiliensis</name>
    <name type="common">Rat hookworm</name>
    <dbReference type="NCBI Taxonomy" id="27835"/>
    <lineage>
        <taxon>Eukaryota</taxon>
        <taxon>Metazoa</taxon>
        <taxon>Ecdysozoa</taxon>
        <taxon>Nematoda</taxon>
        <taxon>Chromadorea</taxon>
        <taxon>Rhabditida</taxon>
        <taxon>Rhabditina</taxon>
        <taxon>Rhabditomorpha</taxon>
        <taxon>Strongyloidea</taxon>
        <taxon>Heligmosomidae</taxon>
        <taxon>Nippostrongylus</taxon>
    </lineage>
</organism>
<dbReference type="PRINTS" id="PR00759">
    <property type="entry name" value="BASICPTASE"/>
</dbReference>
<dbReference type="CDD" id="cd00109">
    <property type="entry name" value="Kunitz-type"/>
    <property type="match status" value="1"/>
</dbReference>
<dbReference type="EMBL" id="UYSL01001641">
    <property type="protein sequence ID" value="VDL65392.1"/>
    <property type="molecule type" value="Genomic_DNA"/>
</dbReference>
<reference evidence="8" key="1">
    <citation type="submission" date="2017-02" db="UniProtKB">
        <authorList>
            <consortium name="WormBaseParasite"/>
        </authorList>
    </citation>
    <scope>IDENTIFICATION</scope>
</reference>
<proteinExistence type="predicted"/>
<accession>A0A0N4XH00</accession>
<protein>
    <submittedName>
        <fullName evidence="8">BPTI/Kunitz inhibitor domain-containing protein</fullName>
    </submittedName>
</protein>
<dbReference type="FunFam" id="4.10.410.10:FF:000004">
    <property type="entry name" value="Tissue factor pathway inhibitor"/>
    <property type="match status" value="1"/>
</dbReference>
<dbReference type="InterPro" id="IPR020901">
    <property type="entry name" value="Prtase_inh_Kunz-CS"/>
</dbReference>
<dbReference type="InterPro" id="IPR002223">
    <property type="entry name" value="Kunitz_BPTI"/>
</dbReference>
<reference evidence="6 7" key="2">
    <citation type="submission" date="2018-11" db="EMBL/GenBank/DDBJ databases">
        <authorList>
            <consortium name="Pathogen Informatics"/>
        </authorList>
    </citation>
    <scope>NUCLEOTIDE SEQUENCE [LARGE SCALE GENOMIC DNA]</scope>
</reference>
<keyword evidence="4" id="KW-0732">Signal</keyword>